<dbReference type="KEGG" id="apln:108734441"/>
<keyword evidence="7" id="KW-0326">Glycosidase</keyword>
<evidence type="ECO:0000256" key="7">
    <source>
        <dbReference type="ARBA" id="ARBA00023295"/>
    </source>
</evidence>
<dbReference type="FunFam" id="3.20.20.80:FF:000063">
    <property type="entry name" value="Beta-hexosaminidase"/>
    <property type="match status" value="1"/>
</dbReference>
<feature type="active site" description="Proton donor" evidence="8">
    <location>
        <position position="454"/>
    </location>
</feature>
<proteinExistence type="inferred from homology"/>
<comment type="similarity">
    <text evidence="2">Belongs to the glycosyl hydrolase 20 family.</text>
</comment>
<dbReference type="Pfam" id="PF14845">
    <property type="entry name" value="Glycohydro_20b2"/>
    <property type="match status" value="1"/>
</dbReference>
<evidence type="ECO:0000256" key="9">
    <source>
        <dbReference type="SAM" id="Phobius"/>
    </source>
</evidence>
<dbReference type="OrthoDB" id="428480at2759"/>
<evidence type="ECO:0000256" key="1">
    <source>
        <dbReference type="ARBA" id="ARBA00001231"/>
    </source>
</evidence>
<dbReference type="Gene3D" id="3.20.20.80">
    <property type="entry name" value="Glycosidases"/>
    <property type="match status" value="1"/>
</dbReference>
<evidence type="ECO:0000256" key="4">
    <source>
        <dbReference type="ARBA" id="ARBA00022729"/>
    </source>
</evidence>
<feature type="domain" description="Beta-hexosaminidase eukaryotic type N-terminal" evidence="11">
    <location>
        <begin position="142"/>
        <end position="263"/>
    </location>
</feature>
<evidence type="ECO:0000256" key="3">
    <source>
        <dbReference type="ARBA" id="ARBA00012663"/>
    </source>
</evidence>
<accession>A0A1W4WC04</accession>
<feature type="domain" description="Glycoside hydrolase family 20 catalytic" evidence="10">
    <location>
        <begin position="289"/>
        <end position="628"/>
    </location>
</feature>
<evidence type="ECO:0000259" key="11">
    <source>
        <dbReference type="Pfam" id="PF14845"/>
    </source>
</evidence>
<dbReference type="AlphaFoldDB" id="A0A1W4WC04"/>
<dbReference type="InterPro" id="IPR025705">
    <property type="entry name" value="Beta_hexosaminidase_sua/sub"/>
</dbReference>
<keyword evidence="5" id="KW-0378">Hydrolase</keyword>
<dbReference type="PANTHER" id="PTHR22600">
    <property type="entry name" value="BETA-HEXOSAMINIDASE"/>
    <property type="match status" value="1"/>
</dbReference>
<keyword evidence="9" id="KW-0472">Membrane</keyword>
<evidence type="ECO:0000256" key="5">
    <source>
        <dbReference type="ARBA" id="ARBA00022801"/>
    </source>
</evidence>
<dbReference type="InParanoid" id="A0A1W4WC04"/>
<comment type="catalytic activity">
    <reaction evidence="1">
        <text>Hydrolysis of terminal non-reducing N-acetyl-D-hexosamine residues in N-acetyl-beta-D-hexosaminides.</text>
        <dbReference type="EC" id="3.2.1.52"/>
    </reaction>
</comment>
<feature type="transmembrane region" description="Helical" evidence="9">
    <location>
        <begin position="62"/>
        <end position="80"/>
    </location>
</feature>
<keyword evidence="9" id="KW-0812">Transmembrane</keyword>
<dbReference type="Pfam" id="PF00728">
    <property type="entry name" value="Glyco_hydro_20"/>
    <property type="match status" value="1"/>
</dbReference>
<evidence type="ECO:0000313" key="12">
    <source>
        <dbReference type="Proteomes" id="UP000192223"/>
    </source>
</evidence>
<keyword evidence="6" id="KW-0325">Glycoprotein</keyword>
<evidence type="ECO:0000259" key="10">
    <source>
        <dbReference type="Pfam" id="PF00728"/>
    </source>
</evidence>
<dbReference type="InterPro" id="IPR015883">
    <property type="entry name" value="Glyco_hydro_20_cat"/>
</dbReference>
<dbReference type="Gene3D" id="3.30.379.10">
    <property type="entry name" value="Chitobiase/beta-hexosaminidase domain 2-like"/>
    <property type="match status" value="1"/>
</dbReference>
<organism evidence="12 13">
    <name type="scientific">Agrilus planipennis</name>
    <name type="common">Emerald ash borer</name>
    <name type="synonym">Agrilus marcopoli</name>
    <dbReference type="NCBI Taxonomy" id="224129"/>
    <lineage>
        <taxon>Eukaryota</taxon>
        <taxon>Metazoa</taxon>
        <taxon>Ecdysozoa</taxon>
        <taxon>Arthropoda</taxon>
        <taxon>Hexapoda</taxon>
        <taxon>Insecta</taxon>
        <taxon>Pterygota</taxon>
        <taxon>Neoptera</taxon>
        <taxon>Endopterygota</taxon>
        <taxon>Coleoptera</taxon>
        <taxon>Polyphaga</taxon>
        <taxon>Elateriformia</taxon>
        <taxon>Buprestoidea</taxon>
        <taxon>Buprestidae</taxon>
        <taxon>Agrilinae</taxon>
        <taxon>Agrilus</taxon>
    </lineage>
</organism>
<dbReference type="InterPro" id="IPR029019">
    <property type="entry name" value="HEX_eukaryotic_N"/>
</dbReference>
<dbReference type="PANTHER" id="PTHR22600:SF3">
    <property type="entry name" value="BETA-HEXOSAMINIDASE FDL-RELATED"/>
    <property type="match status" value="1"/>
</dbReference>
<dbReference type="RefSeq" id="XP_018321511.1">
    <property type="nucleotide sequence ID" value="XM_018466009.1"/>
</dbReference>
<dbReference type="EC" id="3.2.1.52" evidence="3"/>
<dbReference type="FunCoup" id="A0A1W4WC04">
    <property type="interactions" value="1460"/>
</dbReference>
<dbReference type="GO" id="GO:0016231">
    <property type="term" value="F:beta-N-acetylglucosaminidase activity"/>
    <property type="evidence" value="ECO:0007669"/>
    <property type="project" value="TreeGrafter"/>
</dbReference>
<dbReference type="SUPFAM" id="SSF51445">
    <property type="entry name" value="(Trans)glycosidases"/>
    <property type="match status" value="1"/>
</dbReference>
<dbReference type="GO" id="GO:0005886">
    <property type="term" value="C:plasma membrane"/>
    <property type="evidence" value="ECO:0007669"/>
    <property type="project" value="TreeGrafter"/>
</dbReference>
<dbReference type="InterPro" id="IPR029018">
    <property type="entry name" value="Hex-like_dom2"/>
</dbReference>
<dbReference type="STRING" id="224129.A0A1W4WC04"/>
<protein>
    <recommendedName>
        <fullName evidence="3">beta-N-acetylhexosaminidase</fullName>
        <ecNumber evidence="3">3.2.1.52</ecNumber>
    </recommendedName>
</protein>
<reference evidence="13" key="1">
    <citation type="submission" date="2025-08" db="UniProtKB">
        <authorList>
            <consortium name="RefSeq"/>
        </authorList>
    </citation>
    <scope>IDENTIFICATION</scope>
    <source>
        <tissue evidence="13">Entire body</tissue>
    </source>
</reference>
<dbReference type="GeneID" id="108734441"/>
<sequence length="676" mass="77756">MQTFVILNLSRCIVLKLPTCRSAYYYTFVSRKPVGVLGCPVRDFIPDRYIKRTMKQMGKKKLLLALLLFSGGFILYFVWIQNTFEFPTIVHSLRTAYQTNMKSDPRWTWRCHNERCERHIKKENEKSASLITCNMLCGQPKLWPFPTGSLYVSEDSVTFFYHQISVLYFAKNPVRSLLEQSFAVFNQNVINMVPTTYKTSYKSDIKRFLVVVSVTHPNQNKLTLSTDESYTLAMNMNGDDLVATIKAGTYFGARHGLETLSQLIWWDDHPPEGILRTVKAANIQDAPVFAYRGLMIDTARNFMPVDSLKRTLIGMSMNKLNIFHWHMTDSQSFPFSTPSVPKMAQYGAYGPDMVYTPQDIQELVEFAYHLGIRVVIEIDTPAHAGNGWNWGPEEGLGDLAVCVNEQPWNLYCGEPPCGQLNPLNPNTYEVLEKLYKDIIRLTGETELFHMGGDEVNLDCWGQFLKGINYTDFHDLWGLFTMKALEKLASANGGNLPSNMIFWSSNLSRRPYITRYMDKSKTIIQIWSPSLWSDTYDILADGYRVIMSHVDAWYLDCGFGRWRETGEAACDPYRSWQTMYLHRPWQESMDKNLVVGAEACLWSEQLDAASLDARLWPRTSAFAERVWSDPEKDVKMYTIKESVYTRLTIQRDRLISRGLGAEALWPLWCSQNPGLCL</sequence>
<dbReference type="GO" id="GO:0030203">
    <property type="term" value="P:glycosaminoglycan metabolic process"/>
    <property type="evidence" value="ECO:0007669"/>
    <property type="project" value="TreeGrafter"/>
</dbReference>
<dbReference type="GO" id="GO:0005975">
    <property type="term" value="P:carbohydrate metabolic process"/>
    <property type="evidence" value="ECO:0007669"/>
    <property type="project" value="InterPro"/>
</dbReference>
<evidence type="ECO:0000256" key="8">
    <source>
        <dbReference type="PIRSR" id="PIRSR625705-1"/>
    </source>
</evidence>
<evidence type="ECO:0000256" key="6">
    <source>
        <dbReference type="ARBA" id="ARBA00023180"/>
    </source>
</evidence>
<keyword evidence="12" id="KW-1185">Reference proteome</keyword>
<dbReference type="CTD" id="250735"/>
<evidence type="ECO:0000256" key="2">
    <source>
        <dbReference type="ARBA" id="ARBA00006285"/>
    </source>
</evidence>
<dbReference type="CDD" id="cd06562">
    <property type="entry name" value="GH20_HexA_HexB-like"/>
    <property type="match status" value="1"/>
</dbReference>
<dbReference type="Proteomes" id="UP000192223">
    <property type="component" value="Unplaced"/>
</dbReference>
<dbReference type="SUPFAM" id="SSF55545">
    <property type="entry name" value="beta-N-acetylhexosaminidase-like domain"/>
    <property type="match status" value="1"/>
</dbReference>
<name>A0A1W4WC04_AGRPL</name>
<dbReference type="PRINTS" id="PR00738">
    <property type="entry name" value="GLHYDRLASE20"/>
</dbReference>
<evidence type="ECO:0000313" key="13">
    <source>
        <dbReference type="RefSeq" id="XP_018321511.1"/>
    </source>
</evidence>
<keyword evidence="9" id="KW-1133">Transmembrane helix</keyword>
<dbReference type="InterPro" id="IPR017853">
    <property type="entry name" value="GH"/>
</dbReference>
<keyword evidence="4" id="KW-0732">Signal</keyword>
<gene>
    <name evidence="13" type="primary">LOC108734441</name>
</gene>